<dbReference type="InterPro" id="IPR006015">
    <property type="entry name" value="Universal_stress_UspA"/>
</dbReference>
<dbReference type="EMBL" id="BAAALF010000362">
    <property type="protein sequence ID" value="GAA1069933.1"/>
    <property type="molecule type" value="Genomic_DNA"/>
</dbReference>
<accession>A0ABN1T9P1</accession>
<dbReference type="PANTHER" id="PTHR46268:SF6">
    <property type="entry name" value="UNIVERSAL STRESS PROTEIN UP12"/>
    <property type="match status" value="1"/>
</dbReference>
<protein>
    <recommendedName>
        <fullName evidence="3">UspA domain-containing protein</fullName>
    </recommendedName>
</protein>
<evidence type="ECO:0000259" key="3">
    <source>
        <dbReference type="Pfam" id="PF00582"/>
    </source>
</evidence>
<comment type="similarity">
    <text evidence="1">Belongs to the universal stress protein A family.</text>
</comment>
<dbReference type="InterPro" id="IPR006016">
    <property type="entry name" value="UspA"/>
</dbReference>
<dbReference type="RefSeq" id="WP_344447050.1">
    <property type="nucleotide sequence ID" value="NZ_BAAALF010000362.1"/>
</dbReference>
<gene>
    <name evidence="4" type="ORF">GCM10009665_77750</name>
</gene>
<feature type="region of interest" description="Disordered" evidence="2">
    <location>
        <begin position="1"/>
        <end position="43"/>
    </location>
</feature>
<dbReference type="CDD" id="cd00293">
    <property type="entry name" value="USP-like"/>
    <property type="match status" value="1"/>
</dbReference>
<comment type="caution">
    <text evidence="4">The sequence shown here is derived from an EMBL/GenBank/DDBJ whole genome shotgun (WGS) entry which is preliminary data.</text>
</comment>
<keyword evidence="5" id="KW-1185">Reference proteome</keyword>
<dbReference type="Proteomes" id="UP001500037">
    <property type="component" value="Unassembled WGS sequence"/>
</dbReference>
<feature type="compositionally biased region" description="Pro residues" evidence="2">
    <location>
        <begin position="8"/>
        <end position="28"/>
    </location>
</feature>
<evidence type="ECO:0000313" key="4">
    <source>
        <dbReference type="EMBL" id="GAA1069933.1"/>
    </source>
</evidence>
<evidence type="ECO:0000313" key="5">
    <source>
        <dbReference type="Proteomes" id="UP001500037"/>
    </source>
</evidence>
<organism evidence="4 5">
    <name type="scientific">Kitasatospora nipponensis</name>
    <dbReference type="NCBI Taxonomy" id="258049"/>
    <lineage>
        <taxon>Bacteria</taxon>
        <taxon>Bacillati</taxon>
        <taxon>Actinomycetota</taxon>
        <taxon>Actinomycetes</taxon>
        <taxon>Kitasatosporales</taxon>
        <taxon>Streptomycetaceae</taxon>
        <taxon>Kitasatospora</taxon>
    </lineage>
</organism>
<dbReference type="SUPFAM" id="SSF52402">
    <property type="entry name" value="Adenine nucleotide alpha hydrolases-like"/>
    <property type="match status" value="1"/>
</dbReference>
<feature type="domain" description="UspA" evidence="3">
    <location>
        <begin position="43"/>
        <end position="183"/>
    </location>
</feature>
<name>A0ABN1T9P1_9ACTN</name>
<evidence type="ECO:0000256" key="1">
    <source>
        <dbReference type="ARBA" id="ARBA00008791"/>
    </source>
</evidence>
<dbReference type="Pfam" id="PF00582">
    <property type="entry name" value="Usp"/>
    <property type="match status" value="1"/>
</dbReference>
<dbReference type="Gene3D" id="3.40.50.620">
    <property type="entry name" value="HUPs"/>
    <property type="match status" value="1"/>
</dbReference>
<evidence type="ECO:0000256" key="2">
    <source>
        <dbReference type="SAM" id="MobiDB-lite"/>
    </source>
</evidence>
<proteinExistence type="inferred from homology"/>
<dbReference type="InterPro" id="IPR014729">
    <property type="entry name" value="Rossmann-like_a/b/a_fold"/>
</dbReference>
<reference evidence="4 5" key="1">
    <citation type="journal article" date="2019" name="Int. J. Syst. Evol. Microbiol.">
        <title>The Global Catalogue of Microorganisms (GCM) 10K type strain sequencing project: providing services to taxonomists for standard genome sequencing and annotation.</title>
        <authorList>
            <consortium name="The Broad Institute Genomics Platform"/>
            <consortium name="The Broad Institute Genome Sequencing Center for Infectious Disease"/>
            <person name="Wu L."/>
            <person name="Ma J."/>
        </authorList>
    </citation>
    <scope>NUCLEOTIDE SEQUENCE [LARGE SCALE GENOMIC DNA]</scope>
    <source>
        <strain evidence="4 5">JCM 13004</strain>
    </source>
</reference>
<dbReference type="PANTHER" id="PTHR46268">
    <property type="entry name" value="STRESS RESPONSE PROTEIN NHAX"/>
    <property type="match status" value="1"/>
</dbReference>
<dbReference type="PRINTS" id="PR01438">
    <property type="entry name" value="UNVRSLSTRESS"/>
</dbReference>
<sequence length="189" mass="19519">MTSADPTAPDPAPESDPAPEPQPEPEPAPISTQPPGAPHPPGVLAACDGSDGSLWALDRAMAEAERFEVPLYVLAVVNPSPGGYPPGMAELVQESIERLTASMADGLRRAVDSVERARRRPFGGRLSLHVVLGQVIEVLLASSVGQHTLVLGTRGNGGFARLLLGSVSTAAVHHAACPVLVVPAPPAHH</sequence>